<dbReference type="OrthoDB" id="9788329at2"/>
<name>A0A4U1BXH3_9GAMM</name>
<sequence>MNRRSLFFVLLSLIFGVGAVMLAQNWLKKTQPTNIAPDQALVVTMAIDVPSGTVLERKHLSLQTIPKALASDQALTDVEGAVGKVTKFPLLRGDTLHPQKLANKGEGSVLASLISPNKRAVTIRVNDVVGVAGFLLPGNRVDVLVTFKAGDPRSPSKRSQTDVVLSNLKVLAIDQKANQDSSQPIVVRAVTLEVTLEEAETLMSARSKGTIQLALRNPNDDAPIEVVETPTAPEPVLETAVATIPTPKAVSRTVRPEPKAVSKKIEVIRGTQQHTVSVENH</sequence>
<proteinExistence type="predicted"/>
<dbReference type="Pfam" id="PF16976">
    <property type="entry name" value="RcpC"/>
    <property type="match status" value="1"/>
</dbReference>
<reference evidence="2 3" key="1">
    <citation type="submission" date="2019-04" db="EMBL/GenBank/DDBJ databases">
        <authorList>
            <person name="Hwang J.C."/>
        </authorList>
    </citation>
    <scope>NUCLEOTIDE SEQUENCE [LARGE SCALE GENOMIC DNA]</scope>
    <source>
        <strain evidence="2 3">IMCC35002</strain>
    </source>
</reference>
<protein>
    <submittedName>
        <fullName evidence="2">Flp pilus assembly protein CpaB</fullName>
    </submittedName>
</protein>
<dbReference type="CDD" id="cd11614">
    <property type="entry name" value="SAF_CpaB_FlgA_like"/>
    <property type="match status" value="1"/>
</dbReference>
<dbReference type="InterPro" id="IPR013974">
    <property type="entry name" value="SAF"/>
</dbReference>
<comment type="caution">
    <text evidence="2">The sequence shown here is derived from an EMBL/GenBank/DDBJ whole genome shotgun (WGS) entry which is preliminary data.</text>
</comment>
<dbReference type="AlphaFoldDB" id="A0A4U1BXH3"/>
<organism evidence="2 3">
    <name type="scientific">Ferrimonas aestuarii</name>
    <dbReference type="NCBI Taxonomy" id="2569539"/>
    <lineage>
        <taxon>Bacteria</taxon>
        <taxon>Pseudomonadati</taxon>
        <taxon>Pseudomonadota</taxon>
        <taxon>Gammaproteobacteria</taxon>
        <taxon>Alteromonadales</taxon>
        <taxon>Ferrimonadaceae</taxon>
        <taxon>Ferrimonas</taxon>
    </lineage>
</organism>
<evidence type="ECO:0000259" key="1">
    <source>
        <dbReference type="SMART" id="SM00858"/>
    </source>
</evidence>
<dbReference type="InterPro" id="IPR017592">
    <property type="entry name" value="Pilus_assmbl_Flp-typ_CpaB"/>
</dbReference>
<keyword evidence="3" id="KW-1185">Reference proteome</keyword>
<dbReference type="EMBL" id="SWCJ01000001">
    <property type="protein sequence ID" value="TKB58425.1"/>
    <property type="molecule type" value="Genomic_DNA"/>
</dbReference>
<dbReference type="Proteomes" id="UP000305675">
    <property type="component" value="Unassembled WGS sequence"/>
</dbReference>
<dbReference type="InterPro" id="IPR031571">
    <property type="entry name" value="RcpC_dom"/>
</dbReference>
<dbReference type="NCBIfam" id="TIGR03177">
    <property type="entry name" value="pilus_cpaB"/>
    <property type="match status" value="1"/>
</dbReference>
<feature type="domain" description="SAF" evidence="1">
    <location>
        <begin position="40"/>
        <end position="102"/>
    </location>
</feature>
<evidence type="ECO:0000313" key="2">
    <source>
        <dbReference type="EMBL" id="TKB58425.1"/>
    </source>
</evidence>
<dbReference type="RefSeq" id="WP_136861573.1">
    <property type="nucleotide sequence ID" value="NZ_SWCJ01000001.1"/>
</dbReference>
<evidence type="ECO:0000313" key="3">
    <source>
        <dbReference type="Proteomes" id="UP000305675"/>
    </source>
</evidence>
<gene>
    <name evidence="2" type="primary">cpaB</name>
    <name evidence="2" type="ORF">FCL42_01375</name>
</gene>
<dbReference type="SMART" id="SM00858">
    <property type="entry name" value="SAF"/>
    <property type="match status" value="1"/>
</dbReference>
<accession>A0A4U1BXH3</accession>